<protein>
    <recommendedName>
        <fullName evidence="1">DUF4399 domain-containing protein</fullName>
    </recommendedName>
</protein>
<dbReference type="Proteomes" id="UP001229486">
    <property type="component" value="Unassembled WGS sequence"/>
</dbReference>
<proteinExistence type="predicted"/>
<evidence type="ECO:0000313" key="2">
    <source>
        <dbReference type="EMBL" id="MDP9649430.1"/>
    </source>
</evidence>
<dbReference type="EMBL" id="JAURTK010000006">
    <property type="protein sequence ID" value="MDP9649430.1"/>
    <property type="molecule type" value="Genomic_DNA"/>
</dbReference>
<gene>
    <name evidence="2" type="ORF">J2793_004897</name>
</gene>
<reference evidence="2" key="1">
    <citation type="submission" date="2023-07" db="EMBL/GenBank/DDBJ databases">
        <title>Sorghum-associated microbial communities from plants grown in Nebraska, USA.</title>
        <authorList>
            <person name="Schachtman D."/>
        </authorList>
    </citation>
    <scope>NUCLEOTIDE SEQUENCE</scope>
    <source>
        <strain evidence="2">DS1061</strain>
    </source>
</reference>
<dbReference type="Pfam" id="PF14347">
    <property type="entry name" value="DUF4399"/>
    <property type="match status" value="1"/>
</dbReference>
<accession>A0AB73IHQ3</accession>
<dbReference type="InterPro" id="IPR025512">
    <property type="entry name" value="DUF4399"/>
</dbReference>
<evidence type="ECO:0000259" key="1">
    <source>
        <dbReference type="Pfam" id="PF14347"/>
    </source>
</evidence>
<dbReference type="RefSeq" id="WP_392394798.1">
    <property type="nucleotide sequence ID" value="NZ_JAURTK010000006.1"/>
</dbReference>
<comment type="caution">
    <text evidence="2">The sequence shown here is derived from an EMBL/GenBank/DDBJ whole genome shotgun (WGS) entry which is preliminary data.</text>
</comment>
<dbReference type="AlphaFoldDB" id="A0AB73IHQ3"/>
<sequence>MRITNVPAVLNRSLTAATRLCVWRTVWRTVLAVMIGGAALPFAAFGASTASPAGAEEYIIWPPDGAVIHGGKLWVRMGLRNMGVCPKGVVFPNTGHHHLLIDTDLPALDQEIPSDRNHLHFGAGETDARIELPPGKHTLQLILGDHNHVPHTPPVYSKKITITVQKD</sequence>
<organism evidence="2 3">
    <name type="scientific">Paraburkholderia caledonica</name>
    <dbReference type="NCBI Taxonomy" id="134536"/>
    <lineage>
        <taxon>Bacteria</taxon>
        <taxon>Pseudomonadati</taxon>
        <taxon>Pseudomonadota</taxon>
        <taxon>Betaproteobacteria</taxon>
        <taxon>Burkholderiales</taxon>
        <taxon>Burkholderiaceae</taxon>
        <taxon>Paraburkholderia</taxon>
    </lineage>
</organism>
<evidence type="ECO:0000313" key="3">
    <source>
        <dbReference type="Proteomes" id="UP001229486"/>
    </source>
</evidence>
<feature type="domain" description="DUF4399" evidence="1">
    <location>
        <begin position="75"/>
        <end position="165"/>
    </location>
</feature>
<name>A0AB73IHQ3_9BURK</name>